<comment type="subcellular location">
    <subcellularLocation>
        <location evidence="1">Membrane</location>
        <topology evidence="1">Multi-pass membrane protein</topology>
    </subcellularLocation>
</comment>
<feature type="transmembrane region" description="Helical" evidence="5">
    <location>
        <begin position="120"/>
        <end position="145"/>
    </location>
</feature>
<feature type="transmembrane region" description="Helical" evidence="5">
    <location>
        <begin position="403"/>
        <end position="421"/>
    </location>
</feature>
<dbReference type="AlphaFoldDB" id="A0A9P0WX97"/>
<evidence type="ECO:0000256" key="4">
    <source>
        <dbReference type="ARBA" id="ARBA00023136"/>
    </source>
</evidence>
<evidence type="ECO:0000256" key="5">
    <source>
        <dbReference type="SAM" id="Phobius"/>
    </source>
</evidence>
<dbReference type="GO" id="GO:0055085">
    <property type="term" value="P:transmembrane transport"/>
    <property type="evidence" value="ECO:0007669"/>
    <property type="project" value="InterPro"/>
</dbReference>
<evidence type="ECO:0000256" key="3">
    <source>
        <dbReference type="ARBA" id="ARBA00022989"/>
    </source>
</evidence>
<name>A0A9P0WX97_PIEBR</name>
<evidence type="ECO:0000256" key="1">
    <source>
        <dbReference type="ARBA" id="ARBA00004141"/>
    </source>
</evidence>
<proteinExistence type="predicted"/>
<keyword evidence="4 5" id="KW-0472">Membrane</keyword>
<keyword evidence="3 5" id="KW-1133">Transmembrane helix</keyword>
<feature type="transmembrane region" description="Helical" evidence="5">
    <location>
        <begin position="309"/>
        <end position="327"/>
    </location>
</feature>
<dbReference type="Pfam" id="PF00916">
    <property type="entry name" value="Sulfate_transp"/>
    <property type="match status" value="1"/>
</dbReference>
<sequence>MTVLDGVYYHDEARIKRRFKKSIKNVCSTKTLKRKLPIIQWIPTYSFGILIQDIIAGITVGLTAIPQGIAYAIIAGLSPEYGLYAGIMGGLVYVFFGSCKDVTVGPTAIMAAMVGKYVRGYSAEFAVLAALLAGIVELLMGILNFGFLVEFISAPVISGFTTAAALQIASSQLKSLFGLDGSSGTFFAESAVSFVKNIKTATLWDPILGFGTILVLVILERVGQGCSLSGATSQKIRWYISLSRNAVVVIIGMLVAFIIKQILDEEPVILIGDISGGLPVPKLPPFSAVVGNETYNFFDMLSSFGPQSLVIPLVAILEAVAIAKAFAGGLQVDANQEMIALGLCNIASSFVSSMPTTGSFTKTALNHASGVQTPAGGIFNSLLIILSLTTLTSTFYYIPKASLAGLIITAMLSMIDYNMFGRLWTHSKRELCVLIATVIICLGIGLEYGIMTGVIFDAAIILYGRARPTLDFYTVKSLKADLIVVPLNYNFSYCAAEHVRNILLKAALNASKDCFIIIDGTNLLNIDTTVASHLMSVSHNIDKRACPVLFLNFDEPLKKMCIAIKPVFAEKFITTVQISDVVDVYMKNI</sequence>
<feature type="domain" description="SLC26A/SulP transporter" evidence="6">
    <location>
        <begin position="50"/>
        <end position="437"/>
    </location>
</feature>
<feature type="transmembrane region" description="Helical" evidence="5">
    <location>
        <begin position="81"/>
        <end position="99"/>
    </location>
</feature>
<feature type="transmembrane region" description="Helical" evidence="5">
    <location>
        <begin position="54"/>
        <end position="75"/>
    </location>
</feature>
<feature type="transmembrane region" description="Helical" evidence="5">
    <location>
        <begin position="201"/>
        <end position="219"/>
    </location>
</feature>
<dbReference type="EMBL" id="CALOZG010000001">
    <property type="protein sequence ID" value="CAH3888083.1"/>
    <property type="molecule type" value="Genomic_DNA"/>
</dbReference>
<accession>A0A9P0WX97</accession>
<feature type="transmembrane region" description="Helical" evidence="5">
    <location>
        <begin position="378"/>
        <end position="398"/>
    </location>
</feature>
<protein>
    <recommendedName>
        <fullName evidence="6">SLC26A/SulP transporter domain-containing protein</fullName>
    </recommendedName>
</protein>
<dbReference type="Proteomes" id="UP001152562">
    <property type="component" value="Unassembled WGS sequence"/>
</dbReference>
<dbReference type="InterPro" id="IPR011547">
    <property type="entry name" value="SLC26A/SulP_dom"/>
</dbReference>
<reference evidence="7" key="1">
    <citation type="submission" date="2022-05" db="EMBL/GenBank/DDBJ databases">
        <authorList>
            <person name="Okamura Y."/>
        </authorList>
    </citation>
    <scope>NUCLEOTIDE SEQUENCE</scope>
</reference>
<evidence type="ECO:0000313" key="8">
    <source>
        <dbReference type="Proteomes" id="UP001152562"/>
    </source>
</evidence>
<dbReference type="GO" id="GO:0016020">
    <property type="term" value="C:membrane"/>
    <property type="evidence" value="ECO:0007669"/>
    <property type="project" value="UniProtKB-SubCell"/>
</dbReference>
<evidence type="ECO:0000313" key="7">
    <source>
        <dbReference type="EMBL" id="CAH3888083.1"/>
    </source>
</evidence>
<gene>
    <name evidence="7" type="ORF">PIBRA_LOCUS741</name>
</gene>
<organism evidence="7 8">
    <name type="scientific">Pieris brassicae</name>
    <name type="common">White butterfly</name>
    <name type="synonym">Large white butterfly</name>
    <dbReference type="NCBI Taxonomy" id="7116"/>
    <lineage>
        <taxon>Eukaryota</taxon>
        <taxon>Metazoa</taxon>
        <taxon>Ecdysozoa</taxon>
        <taxon>Arthropoda</taxon>
        <taxon>Hexapoda</taxon>
        <taxon>Insecta</taxon>
        <taxon>Pterygota</taxon>
        <taxon>Neoptera</taxon>
        <taxon>Endopterygota</taxon>
        <taxon>Lepidoptera</taxon>
        <taxon>Glossata</taxon>
        <taxon>Ditrysia</taxon>
        <taxon>Papilionoidea</taxon>
        <taxon>Pieridae</taxon>
        <taxon>Pierinae</taxon>
        <taxon>Pieris</taxon>
    </lineage>
</organism>
<feature type="transmembrane region" description="Helical" evidence="5">
    <location>
        <begin position="151"/>
        <end position="169"/>
    </location>
</feature>
<keyword evidence="2 5" id="KW-0812">Transmembrane</keyword>
<feature type="transmembrane region" description="Helical" evidence="5">
    <location>
        <begin position="433"/>
        <end position="463"/>
    </location>
</feature>
<comment type="caution">
    <text evidence="7">The sequence shown here is derived from an EMBL/GenBank/DDBJ whole genome shotgun (WGS) entry which is preliminary data.</text>
</comment>
<dbReference type="InterPro" id="IPR001902">
    <property type="entry name" value="SLC26A/SulP_fam"/>
</dbReference>
<feature type="transmembrane region" description="Helical" evidence="5">
    <location>
        <begin position="239"/>
        <end position="259"/>
    </location>
</feature>
<evidence type="ECO:0000256" key="2">
    <source>
        <dbReference type="ARBA" id="ARBA00022692"/>
    </source>
</evidence>
<keyword evidence="8" id="KW-1185">Reference proteome</keyword>
<dbReference type="PANTHER" id="PTHR11814">
    <property type="entry name" value="SULFATE TRANSPORTER"/>
    <property type="match status" value="1"/>
</dbReference>
<evidence type="ECO:0000259" key="6">
    <source>
        <dbReference type="Pfam" id="PF00916"/>
    </source>
</evidence>